<feature type="non-terminal residue" evidence="5">
    <location>
        <position position="1"/>
    </location>
</feature>
<feature type="region of interest" description="Disordered" evidence="4">
    <location>
        <begin position="155"/>
        <end position="225"/>
    </location>
</feature>
<dbReference type="Gene3D" id="2.40.50.100">
    <property type="match status" value="1"/>
</dbReference>
<keyword evidence="6" id="KW-1185">Reference proteome</keyword>
<feature type="compositionally biased region" description="Polar residues" evidence="4">
    <location>
        <begin position="158"/>
        <end position="173"/>
    </location>
</feature>
<feature type="compositionally biased region" description="Basic and acidic residues" evidence="4">
    <location>
        <begin position="216"/>
        <end position="225"/>
    </location>
</feature>
<evidence type="ECO:0000256" key="3">
    <source>
        <dbReference type="ARBA" id="ARBA00030463"/>
    </source>
</evidence>
<sequence>YFQKRYKTDIQGNPGEDQLILTHSNRICVICIAQSHPIISEGKIVSKVSFRGDGWSRMDNVVTGKSKRGAQWLERMAPLCCVTCTDSSVYTLCCCVKGQLVEINTNLETTPSLLTEKPSSNGYLAVILPGLKHFNWEIERLKSEDEYKAILEHRSKKSTSQNSETLSASGFNTESHKHDAGESPQKVTSHIESDSTQSKQVVADKITEMGEVLPTDESHGQLDSL</sequence>
<protein>
    <recommendedName>
        <fullName evidence="2">Protein Abitram</fullName>
    </recommendedName>
    <alternativeName>
        <fullName evidence="3">Actin-binding transcription modulator</fullName>
    </alternativeName>
</protein>
<accession>A0A3S1B9X9</accession>
<name>A0A3S1B9X9_ELYCH</name>
<dbReference type="STRING" id="188477.A0A3S1B9X9"/>
<dbReference type="AlphaFoldDB" id="A0A3S1B9X9"/>
<comment type="caution">
    <text evidence="5">The sequence shown here is derived from an EMBL/GenBank/DDBJ whole genome shotgun (WGS) entry which is preliminary data.</text>
</comment>
<gene>
    <name evidence="5" type="ORF">EGW08_008948</name>
</gene>
<dbReference type="GO" id="GO:0032433">
    <property type="term" value="C:filopodium tip"/>
    <property type="evidence" value="ECO:0007669"/>
    <property type="project" value="TreeGrafter"/>
</dbReference>
<dbReference type="Pfam" id="PF01597">
    <property type="entry name" value="GCV_H"/>
    <property type="match status" value="1"/>
</dbReference>
<evidence type="ECO:0000256" key="4">
    <source>
        <dbReference type="SAM" id="MobiDB-lite"/>
    </source>
</evidence>
<dbReference type="GO" id="GO:0030833">
    <property type="term" value="P:regulation of actin filament polymerization"/>
    <property type="evidence" value="ECO:0007669"/>
    <property type="project" value="TreeGrafter"/>
</dbReference>
<dbReference type="GO" id="GO:0030027">
    <property type="term" value="C:lamellipodium"/>
    <property type="evidence" value="ECO:0007669"/>
    <property type="project" value="TreeGrafter"/>
</dbReference>
<dbReference type="GO" id="GO:0051489">
    <property type="term" value="P:regulation of filopodium assembly"/>
    <property type="evidence" value="ECO:0007669"/>
    <property type="project" value="TreeGrafter"/>
</dbReference>
<proteinExistence type="inferred from homology"/>
<dbReference type="GO" id="GO:0051015">
    <property type="term" value="F:actin filament binding"/>
    <property type="evidence" value="ECO:0007669"/>
    <property type="project" value="TreeGrafter"/>
</dbReference>
<comment type="similarity">
    <text evidence="1">Belongs to the ABITRAM family.</text>
</comment>
<evidence type="ECO:0000256" key="1">
    <source>
        <dbReference type="ARBA" id="ARBA00010764"/>
    </source>
</evidence>
<dbReference type="GO" id="GO:0003785">
    <property type="term" value="F:actin monomer binding"/>
    <property type="evidence" value="ECO:0007669"/>
    <property type="project" value="TreeGrafter"/>
</dbReference>
<reference evidence="5 6" key="1">
    <citation type="submission" date="2019-01" db="EMBL/GenBank/DDBJ databases">
        <title>A draft genome assembly of the solar-powered sea slug Elysia chlorotica.</title>
        <authorList>
            <person name="Cai H."/>
            <person name="Li Q."/>
            <person name="Fang X."/>
            <person name="Li J."/>
            <person name="Curtis N.E."/>
            <person name="Altenburger A."/>
            <person name="Shibata T."/>
            <person name="Feng M."/>
            <person name="Maeda T."/>
            <person name="Schwartz J.A."/>
            <person name="Shigenobu S."/>
            <person name="Lundholm N."/>
            <person name="Nishiyama T."/>
            <person name="Yang H."/>
            <person name="Hasebe M."/>
            <person name="Li S."/>
            <person name="Pierce S.K."/>
            <person name="Wang J."/>
        </authorList>
    </citation>
    <scope>NUCLEOTIDE SEQUENCE [LARGE SCALE GENOMIC DNA]</scope>
    <source>
        <strain evidence="5">EC2010</strain>
        <tissue evidence="5">Whole organism of an adult</tissue>
    </source>
</reference>
<dbReference type="GO" id="GO:0030425">
    <property type="term" value="C:dendrite"/>
    <property type="evidence" value="ECO:0007669"/>
    <property type="project" value="TreeGrafter"/>
</dbReference>
<dbReference type="SUPFAM" id="SSF51230">
    <property type="entry name" value="Single hybrid motif"/>
    <property type="match status" value="1"/>
</dbReference>
<dbReference type="GO" id="GO:0005634">
    <property type="term" value="C:nucleus"/>
    <property type="evidence" value="ECO:0007669"/>
    <property type="project" value="TreeGrafter"/>
</dbReference>
<dbReference type="Proteomes" id="UP000271974">
    <property type="component" value="Unassembled WGS sequence"/>
</dbReference>
<evidence type="ECO:0000313" key="5">
    <source>
        <dbReference type="EMBL" id="RUS83268.1"/>
    </source>
</evidence>
<dbReference type="EMBL" id="RQTK01000250">
    <property type="protein sequence ID" value="RUS83268.1"/>
    <property type="molecule type" value="Genomic_DNA"/>
</dbReference>
<dbReference type="PANTHER" id="PTHR13651:SF0">
    <property type="entry name" value="PROTEIN ABITRAM"/>
    <property type="match status" value="1"/>
</dbReference>
<evidence type="ECO:0000256" key="2">
    <source>
        <dbReference type="ARBA" id="ARBA00019325"/>
    </source>
</evidence>
<organism evidence="5 6">
    <name type="scientific">Elysia chlorotica</name>
    <name type="common">Eastern emerald elysia</name>
    <name type="synonym">Sea slug</name>
    <dbReference type="NCBI Taxonomy" id="188477"/>
    <lineage>
        <taxon>Eukaryota</taxon>
        <taxon>Metazoa</taxon>
        <taxon>Spiralia</taxon>
        <taxon>Lophotrochozoa</taxon>
        <taxon>Mollusca</taxon>
        <taxon>Gastropoda</taxon>
        <taxon>Heterobranchia</taxon>
        <taxon>Euthyneura</taxon>
        <taxon>Panpulmonata</taxon>
        <taxon>Sacoglossa</taxon>
        <taxon>Placobranchoidea</taxon>
        <taxon>Plakobranchidae</taxon>
        <taxon>Elysia</taxon>
    </lineage>
</organism>
<dbReference type="OrthoDB" id="48130at2759"/>
<dbReference type="InterPro" id="IPR033753">
    <property type="entry name" value="GCV_H/Fam206"/>
</dbReference>
<dbReference type="PANTHER" id="PTHR13651">
    <property type="entry name" value="PROTEIN ABITRAM"/>
    <property type="match status" value="1"/>
</dbReference>
<dbReference type="InterPro" id="IPR039169">
    <property type="entry name" value="Abitram"/>
</dbReference>
<dbReference type="InterPro" id="IPR011053">
    <property type="entry name" value="Single_hybrid_motif"/>
</dbReference>
<feature type="compositionally biased region" description="Polar residues" evidence="4">
    <location>
        <begin position="185"/>
        <end position="200"/>
    </location>
</feature>
<dbReference type="GO" id="GO:0048813">
    <property type="term" value="P:dendrite morphogenesis"/>
    <property type="evidence" value="ECO:0007669"/>
    <property type="project" value="TreeGrafter"/>
</dbReference>
<evidence type="ECO:0000313" key="6">
    <source>
        <dbReference type="Proteomes" id="UP000271974"/>
    </source>
</evidence>